<dbReference type="AlphaFoldDB" id="A0AAD6G8J2"/>
<keyword evidence="2" id="KW-1185">Reference proteome</keyword>
<organism evidence="1 2">
    <name type="scientific">Penicillium frequentans</name>
    <dbReference type="NCBI Taxonomy" id="3151616"/>
    <lineage>
        <taxon>Eukaryota</taxon>
        <taxon>Fungi</taxon>
        <taxon>Dikarya</taxon>
        <taxon>Ascomycota</taxon>
        <taxon>Pezizomycotina</taxon>
        <taxon>Eurotiomycetes</taxon>
        <taxon>Eurotiomycetidae</taxon>
        <taxon>Eurotiales</taxon>
        <taxon>Aspergillaceae</taxon>
        <taxon>Penicillium</taxon>
    </lineage>
</organism>
<protein>
    <submittedName>
        <fullName evidence="1">Uncharacterized protein</fullName>
    </submittedName>
</protein>
<evidence type="ECO:0000313" key="2">
    <source>
        <dbReference type="Proteomes" id="UP001220324"/>
    </source>
</evidence>
<reference evidence="1 2" key="1">
    <citation type="journal article" date="2023" name="IMA Fungus">
        <title>Comparative genomic study of the Penicillium genus elucidates a diverse pangenome and 15 lateral gene transfer events.</title>
        <authorList>
            <person name="Petersen C."/>
            <person name="Sorensen T."/>
            <person name="Nielsen M.R."/>
            <person name="Sondergaard T.E."/>
            <person name="Sorensen J.L."/>
            <person name="Fitzpatrick D.A."/>
            <person name="Frisvad J.C."/>
            <person name="Nielsen K.L."/>
        </authorList>
    </citation>
    <scope>NUCLEOTIDE SEQUENCE [LARGE SCALE GENOMIC DNA]</scope>
    <source>
        <strain evidence="1 2">IBT 35679</strain>
    </source>
</reference>
<sequence length="76" mass="8415">MDFDSPVVANQATDQSLYWNSEVHSVVLFYRDGRVKLCRKCQKPGMFNHTAHTKVSYAVTVQTSTGPGSARPRVAA</sequence>
<name>A0AAD6G8J2_9EURO</name>
<dbReference type="EMBL" id="JAQIZZ010000010">
    <property type="protein sequence ID" value="KAJ5522984.1"/>
    <property type="molecule type" value="Genomic_DNA"/>
</dbReference>
<comment type="caution">
    <text evidence="1">The sequence shown here is derived from an EMBL/GenBank/DDBJ whole genome shotgun (WGS) entry which is preliminary data.</text>
</comment>
<gene>
    <name evidence="1" type="ORF">N7494_013170</name>
</gene>
<accession>A0AAD6G8J2</accession>
<proteinExistence type="predicted"/>
<dbReference type="Proteomes" id="UP001220324">
    <property type="component" value="Unassembled WGS sequence"/>
</dbReference>
<evidence type="ECO:0000313" key="1">
    <source>
        <dbReference type="EMBL" id="KAJ5522984.1"/>
    </source>
</evidence>